<proteinExistence type="predicted"/>
<protein>
    <submittedName>
        <fullName evidence="1">Universal stress protein</fullName>
    </submittedName>
</protein>
<reference evidence="2" key="1">
    <citation type="submission" date="2019-09" db="EMBL/GenBank/DDBJ databases">
        <authorList>
            <person name="Jung D.-H."/>
        </authorList>
    </citation>
    <scope>NUCLEOTIDE SEQUENCE [LARGE SCALE GENOMIC DNA]</scope>
    <source>
        <strain evidence="2">JA-25</strain>
    </source>
</reference>
<dbReference type="SUPFAM" id="SSF52402">
    <property type="entry name" value="Adenine nucleotide alpha hydrolases-like"/>
    <property type="match status" value="1"/>
</dbReference>
<evidence type="ECO:0000313" key="2">
    <source>
        <dbReference type="Proteomes" id="UP000606008"/>
    </source>
</evidence>
<name>A0ABX0QTG0_9BACT</name>
<reference evidence="2" key="2">
    <citation type="submission" date="2023-07" db="EMBL/GenBank/DDBJ databases">
        <authorList>
            <person name="Jung D.-H."/>
        </authorList>
    </citation>
    <scope>NUCLEOTIDE SEQUENCE [LARGE SCALE GENOMIC DNA]</scope>
    <source>
        <strain evidence="2">JA-25</strain>
    </source>
</reference>
<evidence type="ECO:0000313" key="1">
    <source>
        <dbReference type="EMBL" id="NID13469.1"/>
    </source>
</evidence>
<keyword evidence="2" id="KW-1185">Reference proteome</keyword>
<sequence>MKKILLLTDLSEASRQALTFARSFFSDTIADFHLLCAYPITPGGRRNPLLVSKLLPSVQADQLNEVVTTLRREATNDWHTFRSSAFPGQLVDLVEQAFAAELYDFVVVGPLPEETGDLFGNSAIELVHRLKANILVVPQELTNQKRPVNQIVLAADFARLKNAKLLGPLKELVILKGAQLTLLTIDTPDKHIIEIEQETHIRQFLKPIQPVIARVKASDARQGINDYLAAHLVDLLVTIPKYNDGTQTLTSGRVTRLQAFAPAVPLLTLYDDNSDDKPRPINEVSVVAAGL</sequence>
<dbReference type="RefSeq" id="WP_166693992.1">
    <property type="nucleotide sequence ID" value="NZ_WAEL01000012.1"/>
</dbReference>
<gene>
    <name evidence="1" type="ORF">F7231_25100</name>
</gene>
<comment type="caution">
    <text evidence="1">The sequence shown here is derived from an EMBL/GenBank/DDBJ whole genome shotgun (WGS) entry which is preliminary data.</text>
</comment>
<organism evidence="1 2">
    <name type="scientific">Fibrivirga algicola</name>
    <dbReference type="NCBI Taxonomy" id="2950420"/>
    <lineage>
        <taxon>Bacteria</taxon>
        <taxon>Pseudomonadati</taxon>
        <taxon>Bacteroidota</taxon>
        <taxon>Cytophagia</taxon>
        <taxon>Cytophagales</taxon>
        <taxon>Spirosomataceae</taxon>
        <taxon>Fibrivirga</taxon>
    </lineage>
</organism>
<dbReference type="EMBL" id="WAEL01000012">
    <property type="protein sequence ID" value="NID13469.1"/>
    <property type="molecule type" value="Genomic_DNA"/>
</dbReference>
<dbReference type="Proteomes" id="UP000606008">
    <property type="component" value="Unassembled WGS sequence"/>
</dbReference>
<dbReference type="Gene3D" id="3.40.50.12370">
    <property type="match status" value="1"/>
</dbReference>
<accession>A0ABX0QTG0</accession>